<name>A0A0A9A3V3_ARUDO</name>
<dbReference type="EMBL" id="GBRH01251541">
    <property type="protein sequence ID" value="JAD46354.1"/>
    <property type="molecule type" value="Transcribed_RNA"/>
</dbReference>
<reference evidence="1" key="1">
    <citation type="submission" date="2014-09" db="EMBL/GenBank/DDBJ databases">
        <authorList>
            <person name="Magalhaes I.L.F."/>
            <person name="Oliveira U."/>
            <person name="Santos F.R."/>
            <person name="Vidigal T.H.D.A."/>
            <person name="Brescovit A.D."/>
            <person name="Santos A.J."/>
        </authorList>
    </citation>
    <scope>NUCLEOTIDE SEQUENCE</scope>
    <source>
        <tissue evidence="1">Shoot tissue taken approximately 20 cm above the soil surface</tissue>
    </source>
</reference>
<organism evidence="1">
    <name type="scientific">Arundo donax</name>
    <name type="common">Giant reed</name>
    <name type="synonym">Donax arundinaceus</name>
    <dbReference type="NCBI Taxonomy" id="35708"/>
    <lineage>
        <taxon>Eukaryota</taxon>
        <taxon>Viridiplantae</taxon>
        <taxon>Streptophyta</taxon>
        <taxon>Embryophyta</taxon>
        <taxon>Tracheophyta</taxon>
        <taxon>Spermatophyta</taxon>
        <taxon>Magnoliopsida</taxon>
        <taxon>Liliopsida</taxon>
        <taxon>Poales</taxon>
        <taxon>Poaceae</taxon>
        <taxon>PACMAD clade</taxon>
        <taxon>Arundinoideae</taxon>
        <taxon>Arundineae</taxon>
        <taxon>Arundo</taxon>
    </lineage>
</organism>
<accession>A0A0A9A3V3</accession>
<protein>
    <submittedName>
        <fullName evidence="1">Uncharacterized protein</fullName>
    </submittedName>
</protein>
<sequence>MLHYPLFIKDQKT</sequence>
<reference evidence="1" key="2">
    <citation type="journal article" date="2015" name="Data Brief">
        <title>Shoot transcriptome of the giant reed, Arundo donax.</title>
        <authorList>
            <person name="Barrero R.A."/>
            <person name="Guerrero F.D."/>
            <person name="Moolhuijzen P."/>
            <person name="Goolsby J.A."/>
            <person name="Tidwell J."/>
            <person name="Bellgard S.E."/>
            <person name="Bellgard M.I."/>
        </authorList>
    </citation>
    <scope>NUCLEOTIDE SEQUENCE</scope>
    <source>
        <tissue evidence="1">Shoot tissue taken approximately 20 cm above the soil surface</tissue>
    </source>
</reference>
<evidence type="ECO:0000313" key="1">
    <source>
        <dbReference type="EMBL" id="JAD46354.1"/>
    </source>
</evidence>
<proteinExistence type="predicted"/>